<organism evidence="6 7">
    <name type="scientific">Halobellus limi</name>
    <dbReference type="NCBI Taxonomy" id="699433"/>
    <lineage>
        <taxon>Archaea</taxon>
        <taxon>Methanobacteriati</taxon>
        <taxon>Methanobacteriota</taxon>
        <taxon>Stenosarchaea group</taxon>
        <taxon>Halobacteria</taxon>
        <taxon>Halobacteriales</taxon>
        <taxon>Haloferacaceae</taxon>
        <taxon>Halobellus</taxon>
    </lineage>
</organism>
<evidence type="ECO:0000313" key="5">
    <source>
        <dbReference type="EMBL" id="QCC47952.1"/>
    </source>
</evidence>
<dbReference type="GeneID" id="39858411"/>
<evidence type="ECO:0000259" key="4">
    <source>
        <dbReference type="Pfam" id="PF09137"/>
    </source>
</evidence>
<dbReference type="Proteomes" id="UP000296733">
    <property type="component" value="Chromosome"/>
</dbReference>
<dbReference type="InterPro" id="IPR008928">
    <property type="entry name" value="6-hairpin_glycosidase_sf"/>
</dbReference>
<dbReference type="EMBL" id="CP031311">
    <property type="protein sequence ID" value="QCC47952.1"/>
    <property type="molecule type" value="Genomic_DNA"/>
</dbReference>
<dbReference type="InterPro" id="IPR012341">
    <property type="entry name" value="6hp_glycosidase-like_sf"/>
</dbReference>
<comment type="similarity">
    <text evidence="1">Belongs to the glycosyl hydrolase 15 family.</text>
</comment>
<dbReference type="SUPFAM" id="SSF74650">
    <property type="entry name" value="Galactose mutarotase-like"/>
    <property type="match status" value="1"/>
</dbReference>
<dbReference type="KEGG" id="hlm:DV707_09930"/>
<dbReference type="Pfam" id="PF09137">
    <property type="entry name" value="Glucodextran_N"/>
    <property type="match status" value="1"/>
</dbReference>
<dbReference type="Gene3D" id="2.70.98.10">
    <property type="match status" value="1"/>
</dbReference>
<keyword evidence="5" id="KW-0378">Hydrolase</keyword>
<dbReference type="InterPro" id="IPR015220">
    <property type="entry name" value="Glucodextranase_N"/>
</dbReference>
<dbReference type="Gene3D" id="1.50.10.10">
    <property type="match status" value="1"/>
</dbReference>
<evidence type="ECO:0000313" key="8">
    <source>
        <dbReference type="Proteomes" id="UP000296733"/>
    </source>
</evidence>
<evidence type="ECO:0000256" key="1">
    <source>
        <dbReference type="ARBA" id="ARBA00006188"/>
    </source>
</evidence>
<evidence type="ECO:0000259" key="3">
    <source>
        <dbReference type="Pfam" id="PF00723"/>
    </source>
</evidence>
<dbReference type="GO" id="GO:0004553">
    <property type="term" value="F:hydrolase activity, hydrolyzing O-glycosyl compounds"/>
    <property type="evidence" value="ECO:0007669"/>
    <property type="project" value="UniProtKB-ARBA"/>
</dbReference>
<protein>
    <submittedName>
        <fullName evidence="6">Glucoamylase (Glucan-1,4-alpha-glucosidase), GH15 family</fullName>
    </submittedName>
    <submittedName>
        <fullName evidence="5">Glycoside hydrolase family 15</fullName>
    </submittedName>
</protein>
<dbReference type="EMBL" id="FNVN01000002">
    <property type="protein sequence ID" value="SEG39457.1"/>
    <property type="molecule type" value="Genomic_DNA"/>
</dbReference>
<dbReference type="Pfam" id="PF00723">
    <property type="entry name" value="Glyco_hydro_15"/>
    <property type="match status" value="1"/>
</dbReference>
<dbReference type="InterPro" id="IPR011013">
    <property type="entry name" value="Gal_mutarotase_sf_dom"/>
</dbReference>
<dbReference type="SUPFAM" id="SSF48208">
    <property type="entry name" value="Six-hairpin glycosidases"/>
    <property type="match status" value="1"/>
</dbReference>
<dbReference type="InterPro" id="IPR014718">
    <property type="entry name" value="GH-type_carb-bd"/>
</dbReference>
<dbReference type="GO" id="GO:0030246">
    <property type="term" value="F:carbohydrate binding"/>
    <property type="evidence" value="ECO:0007669"/>
    <property type="project" value="InterPro"/>
</dbReference>
<dbReference type="AlphaFoldDB" id="A0A1H5ZUT6"/>
<feature type="domain" description="Glucodextranase N-terminal" evidence="4">
    <location>
        <begin position="63"/>
        <end position="294"/>
    </location>
</feature>
<reference evidence="5 8" key="2">
    <citation type="journal article" date="2019" name="Nat. Commun.">
        <title>A new type of DNA phosphorothioation-based antiviral system in archaea.</title>
        <authorList>
            <person name="Xiong L."/>
            <person name="Liu S."/>
            <person name="Chen S."/>
            <person name="Xiao Y."/>
            <person name="Zhu B."/>
            <person name="Gao Y."/>
            <person name="Zhang Y."/>
            <person name="Chen B."/>
            <person name="Luo J."/>
            <person name="Deng Z."/>
            <person name="Chen X."/>
            <person name="Wang L."/>
            <person name="Chen S."/>
        </authorList>
    </citation>
    <scope>NUCLEOTIDE SEQUENCE [LARGE SCALE GENOMIC DNA]</scope>
    <source>
        <strain evidence="5 8">CGMCC 1.10331</strain>
    </source>
</reference>
<dbReference type="Proteomes" id="UP000236740">
    <property type="component" value="Unassembled WGS sequence"/>
</dbReference>
<dbReference type="OrthoDB" id="36362at2157"/>
<reference evidence="6 7" key="1">
    <citation type="submission" date="2016-10" db="EMBL/GenBank/DDBJ databases">
        <authorList>
            <person name="de Groot N.N."/>
        </authorList>
    </citation>
    <scope>NUCLEOTIDE SEQUENCE [LARGE SCALE GENOMIC DNA]</scope>
    <source>
        <strain evidence="6 7">CGMCC 1.10331</strain>
    </source>
</reference>
<evidence type="ECO:0000313" key="6">
    <source>
        <dbReference type="EMBL" id="SEG39457.1"/>
    </source>
</evidence>
<feature type="domain" description="GH15-like" evidence="3">
    <location>
        <begin position="309"/>
        <end position="612"/>
    </location>
</feature>
<sequence>MTEPPTDFAVPSDKDAITSTPAGQSQHVLVTANRYADNPRYPYQGALIEETSAFRSDVELFYDLHSMVWDAELAETHDVRNDAIESDLEWASATVPELRLRNEFEFGDGSTGSIEQGLVASSNQCSLLVRNRARFDAAHERTLFTVFNLGIKGHSHEDPNAVQAAHVVHADDCDVLTATDGNRHVAFAQAHDGSRRFDGHRIGHSGRRSGPERSAWADVYEENDGWIEETESGSGDLDAGFGLFVGDEESAEWLTAVGFATESEEKAIAHARDALDAGYESEREAFARAWREWHDGVGERPTGDSVVGDLYERSLTSLKCAEDHCQAMIAGAFKPANMTYKFIWPRDQVVVIQALAAAGAFDEARQALEWLDRVQITAGDEETSDDRGIDRRGTWWQNYYTTGEPHWRALQLDQVGGPIYAHWLLWRETGDDDVLEEHYEMSERAATFLLEWDNGYGFPRKHQDPWEEVWGHSTEGSASAIAGLRCMAEMAERTGDEGFATECRERAATWADNLDTYCFREDTPYGDHYVTAADPEYGEPAPDQRPDAAAFMAYWPWNVLDADDEGLVSTVELADDPVWRADGTPCVGRYPGDTYTPSGTAEDGGWPLCEAYADVVRWQSGVDPDAVADYVTEHAVEWTTSAGLLPERVDGDGTVSWNANLQWSQATYVLLVESHLRGEPYGLAPGE</sequence>
<accession>A0A1H5ZUT6</accession>
<dbReference type="GO" id="GO:0005975">
    <property type="term" value="P:carbohydrate metabolic process"/>
    <property type="evidence" value="ECO:0007669"/>
    <property type="project" value="InterPro"/>
</dbReference>
<keyword evidence="7" id="KW-1185">Reference proteome</keyword>
<dbReference type="PANTHER" id="PTHR31616">
    <property type="entry name" value="TREHALASE"/>
    <property type="match status" value="1"/>
</dbReference>
<gene>
    <name evidence="5" type="ORF">DV707_09930</name>
    <name evidence="6" type="ORF">SAMN04488133_2167</name>
</gene>
<dbReference type="PANTHER" id="PTHR31616:SF0">
    <property type="entry name" value="GLUCAN 1,4-ALPHA-GLUCOSIDASE"/>
    <property type="match status" value="1"/>
</dbReference>
<dbReference type="InterPro" id="IPR011613">
    <property type="entry name" value="GH15-like"/>
</dbReference>
<proteinExistence type="inferred from homology"/>
<feature type="region of interest" description="Disordered" evidence="2">
    <location>
        <begin position="1"/>
        <end position="23"/>
    </location>
</feature>
<dbReference type="RefSeq" id="WP_103991848.1">
    <property type="nucleotide sequence ID" value="NZ_CP031311.1"/>
</dbReference>
<evidence type="ECO:0000256" key="2">
    <source>
        <dbReference type="SAM" id="MobiDB-lite"/>
    </source>
</evidence>
<name>A0A1H5ZUT6_9EURY</name>
<evidence type="ECO:0000313" key="7">
    <source>
        <dbReference type="Proteomes" id="UP000236740"/>
    </source>
</evidence>